<keyword evidence="9" id="KW-0375">Hydrogen ion transport</keyword>
<organism evidence="13 14">
    <name type="scientific">Thermoanaerobaculum aquaticum</name>
    <dbReference type="NCBI Taxonomy" id="1312852"/>
    <lineage>
        <taxon>Bacteria</taxon>
        <taxon>Pseudomonadati</taxon>
        <taxon>Acidobacteriota</taxon>
        <taxon>Thermoanaerobaculia</taxon>
        <taxon>Thermoanaerobaculales</taxon>
        <taxon>Thermoanaerobaculaceae</taxon>
        <taxon>Thermoanaerobaculum</taxon>
    </lineage>
</organism>
<dbReference type="HAMAP" id="MF_00530">
    <property type="entry name" value="ATP_synth_epsil_bac"/>
    <property type="match status" value="1"/>
</dbReference>
<dbReference type="PANTHER" id="PTHR13822">
    <property type="entry name" value="ATP SYNTHASE DELTA/EPSILON CHAIN"/>
    <property type="match status" value="1"/>
</dbReference>
<evidence type="ECO:0000256" key="1">
    <source>
        <dbReference type="ARBA" id="ARBA00003543"/>
    </source>
</evidence>
<dbReference type="NCBIfam" id="NF009980">
    <property type="entry name" value="PRK13446.1"/>
    <property type="match status" value="1"/>
</dbReference>
<keyword evidence="4 9" id="KW-0813">Transport</keyword>
<evidence type="ECO:0000259" key="11">
    <source>
        <dbReference type="Pfam" id="PF00401"/>
    </source>
</evidence>
<keyword evidence="14" id="KW-1185">Reference proteome</keyword>
<dbReference type="Proteomes" id="UP000027284">
    <property type="component" value="Unassembled WGS sequence"/>
</dbReference>
<dbReference type="GO" id="GO:0046933">
    <property type="term" value="F:proton-transporting ATP synthase activity, rotational mechanism"/>
    <property type="evidence" value="ECO:0007669"/>
    <property type="project" value="UniProtKB-UniRule"/>
</dbReference>
<reference evidence="13 14" key="1">
    <citation type="submission" date="2014-04" db="EMBL/GenBank/DDBJ databases">
        <title>The Genome Sequence of Thermoanaerobaculum aquaticum MP-01, The First Cultivated Group 23 Acidobacterium.</title>
        <authorList>
            <person name="Stamps B.W."/>
            <person name="Losey N.A."/>
            <person name="Lawson P.A."/>
            <person name="Stevenson B.S."/>
        </authorList>
    </citation>
    <scope>NUCLEOTIDE SEQUENCE [LARGE SCALE GENOMIC DNA]</scope>
    <source>
        <strain evidence="13 14">MP-01</strain>
    </source>
</reference>
<dbReference type="AlphaFoldDB" id="A0A062XZV6"/>
<evidence type="ECO:0000256" key="6">
    <source>
        <dbReference type="ARBA" id="ARBA00023136"/>
    </source>
</evidence>
<evidence type="ECO:0000256" key="4">
    <source>
        <dbReference type="ARBA" id="ARBA00022448"/>
    </source>
</evidence>
<dbReference type="Pfam" id="PF02823">
    <property type="entry name" value="ATP-synt_DE_N"/>
    <property type="match status" value="1"/>
</dbReference>
<dbReference type="GO" id="GO:0045259">
    <property type="term" value="C:proton-transporting ATP synthase complex"/>
    <property type="evidence" value="ECO:0007669"/>
    <property type="project" value="UniProtKB-KW"/>
</dbReference>
<sequence length="133" mass="14457">MAEKLHLKVVTPTRVVVDELVDEVQLPGMLGVLGILPGHAPLLASLSIGELSYRKGVRDYFLAIQWGFAEVSGEAVTVLAEVAEKPEEIDVEAAKKARREAEEALRLAPPEEFAHHKTVLDAAVTRLAVAARR</sequence>
<gene>
    <name evidence="9" type="primary">atpC</name>
    <name evidence="13" type="ORF">EG19_03890</name>
</gene>
<comment type="function">
    <text evidence="1 9">Produces ATP from ADP in the presence of a proton gradient across the membrane.</text>
</comment>
<feature type="domain" description="ATP synthase epsilon subunit C-terminal" evidence="11">
    <location>
        <begin position="87"/>
        <end position="130"/>
    </location>
</feature>
<dbReference type="InterPro" id="IPR036771">
    <property type="entry name" value="ATPsynth_dsu/esu_N"/>
</dbReference>
<dbReference type="InterPro" id="IPR020546">
    <property type="entry name" value="ATP_synth_F1_dsu/esu_N"/>
</dbReference>
<evidence type="ECO:0000256" key="5">
    <source>
        <dbReference type="ARBA" id="ARBA00023065"/>
    </source>
</evidence>
<dbReference type="Gene3D" id="2.60.15.10">
    <property type="entry name" value="F0F1 ATP synthase delta/epsilon subunit, N-terminal"/>
    <property type="match status" value="1"/>
</dbReference>
<dbReference type="PANTHER" id="PTHR13822:SF10">
    <property type="entry name" value="ATP SYNTHASE EPSILON CHAIN, CHLOROPLASTIC"/>
    <property type="match status" value="1"/>
</dbReference>
<evidence type="ECO:0000256" key="2">
    <source>
        <dbReference type="ARBA" id="ARBA00004184"/>
    </source>
</evidence>
<keyword evidence="9" id="KW-1003">Cell membrane</keyword>
<dbReference type="InterPro" id="IPR020547">
    <property type="entry name" value="ATP_synth_F1_esu_C"/>
</dbReference>
<dbReference type="RefSeq" id="WP_038046338.1">
    <property type="nucleotide sequence ID" value="NZ_JMFG01000002.1"/>
</dbReference>
<dbReference type="GO" id="GO:0005524">
    <property type="term" value="F:ATP binding"/>
    <property type="evidence" value="ECO:0007669"/>
    <property type="project" value="UniProtKB-UniRule"/>
</dbReference>
<comment type="subcellular location">
    <subcellularLocation>
        <location evidence="9">Cell membrane</location>
        <topology evidence="9">Peripheral membrane protein</topology>
    </subcellularLocation>
    <subcellularLocation>
        <location evidence="2">Endomembrane system</location>
        <topology evidence="2">Peripheral membrane protein</topology>
    </subcellularLocation>
</comment>
<keyword evidence="7 9" id="KW-0139">CF(1)</keyword>
<dbReference type="NCBIfam" id="TIGR01216">
    <property type="entry name" value="ATP_synt_epsi"/>
    <property type="match status" value="1"/>
</dbReference>
<dbReference type="InterPro" id="IPR001469">
    <property type="entry name" value="ATP_synth_F1_dsu/esu"/>
</dbReference>
<dbReference type="SUPFAM" id="SSF51344">
    <property type="entry name" value="Epsilon subunit of F1F0-ATP synthase N-terminal domain"/>
    <property type="match status" value="1"/>
</dbReference>
<comment type="similarity">
    <text evidence="3 9 10">Belongs to the ATPase epsilon chain family.</text>
</comment>
<protein>
    <recommendedName>
        <fullName evidence="9">ATP synthase epsilon chain</fullName>
    </recommendedName>
    <alternativeName>
        <fullName evidence="9">ATP synthase F1 sector epsilon subunit</fullName>
    </alternativeName>
    <alternativeName>
        <fullName evidence="9">F-ATPase epsilon subunit</fullName>
    </alternativeName>
</protein>
<dbReference type="EMBL" id="JMFG01000002">
    <property type="protein sequence ID" value="KDA54954.1"/>
    <property type="molecule type" value="Genomic_DNA"/>
</dbReference>
<keyword evidence="8 9" id="KW-0066">ATP synthesis</keyword>
<evidence type="ECO:0000256" key="9">
    <source>
        <dbReference type="HAMAP-Rule" id="MF_00530"/>
    </source>
</evidence>
<evidence type="ECO:0000256" key="8">
    <source>
        <dbReference type="ARBA" id="ARBA00023310"/>
    </source>
</evidence>
<evidence type="ECO:0000256" key="7">
    <source>
        <dbReference type="ARBA" id="ARBA00023196"/>
    </source>
</evidence>
<keyword evidence="5 9" id="KW-0406">Ion transport</keyword>
<evidence type="ECO:0000259" key="12">
    <source>
        <dbReference type="Pfam" id="PF02823"/>
    </source>
</evidence>
<comment type="caution">
    <text evidence="13">The sequence shown here is derived from an EMBL/GenBank/DDBJ whole genome shotgun (WGS) entry which is preliminary data.</text>
</comment>
<evidence type="ECO:0000256" key="3">
    <source>
        <dbReference type="ARBA" id="ARBA00005712"/>
    </source>
</evidence>
<keyword evidence="6 9" id="KW-0472">Membrane</keyword>
<evidence type="ECO:0000313" key="14">
    <source>
        <dbReference type="Proteomes" id="UP000027284"/>
    </source>
</evidence>
<proteinExistence type="inferred from homology"/>
<dbReference type="CDD" id="cd12152">
    <property type="entry name" value="F1-ATPase_delta"/>
    <property type="match status" value="1"/>
</dbReference>
<dbReference type="Pfam" id="PF00401">
    <property type="entry name" value="ATP-synt_DE"/>
    <property type="match status" value="1"/>
</dbReference>
<evidence type="ECO:0000313" key="13">
    <source>
        <dbReference type="EMBL" id="KDA54954.1"/>
    </source>
</evidence>
<evidence type="ECO:0000256" key="10">
    <source>
        <dbReference type="RuleBase" id="RU003656"/>
    </source>
</evidence>
<dbReference type="GO" id="GO:0012505">
    <property type="term" value="C:endomembrane system"/>
    <property type="evidence" value="ECO:0007669"/>
    <property type="project" value="UniProtKB-SubCell"/>
</dbReference>
<comment type="subunit">
    <text evidence="9 10">F-type ATPases have 2 components, CF(1) - the catalytic core - and CF(0) - the membrane proton channel. CF(1) has five subunits: alpha(3), beta(3), gamma(1), delta(1), epsilon(1). CF(0) has three main subunits: a, b and c.</text>
</comment>
<name>A0A062XZV6_9BACT</name>
<feature type="domain" description="ATP synthase F1 complex delta/epsilon subunit N-terminal" evidence="12">
    <location>
        <begin position="5"/>
        <end position="83"/>
    </location>
</feature>
<accession>A0A062XZV6</accession>
<dbReference type="GO" id="GO:0005886">
    <property type="term" value="C:plasma membrane"/>
    <property type="evidence" value="ECO:0007669"/>
    <property type="project" value="UniProtKB-SubCell"/>
</dbReference>
<dbReference type="STRING" id="1312852.EG19_03890"/>
<dbReference type="OrthoDB" id="9804110at2"/>